<dbReference type="InterPro" id="IPR050433">
    <property type="entry name" value="Myc_transcription_factors"/>
</dbReference>
<evidence type="ECO:0000313" key="3">
    <source>
        <dbReference type="Proteomes" id="UP000092124"/>
    </source>
</evidence>
<dbReference type="STRING" id="56216.A0A1A6GR37"/>
<dbReference type="EMBL" id="LZPO01076939">
    <property type="protein sequence ID" value="OBS67817.1"/>
    <property type="molecule type" value="Genomic_DNA"/>
</dbReference>
<dbReference type="Proteomes" id="UP000092124">
    <property type="component" value="Unassembled WGS sequence"/>
</dbReference>
<dbReference type="OrthoDB" id="5964374at2759"/>
<proteinExistence type="predicted"/>
<evidence type="ECO:0000256" key="1">
    <source>
        <dbReference type="SAM" id="MobiDB-lite"/>
    </source>
</evidence>
<feature type="region of interest" description="Disordered" evidence="1">
    <location>
        <begin position="1"/>
        <end position="76"/>
    </location>
</feature>
<protein>
    <submittedName>
        <fullName evidence="2">Uncharacterized protein</fullName>
    </submittedName>
</protein>
<gene>
    <name evidence="2" type="ORF">A6R68_03643</name>
</gene>
<organism evidence="2 3">
    <name type="scientific">Neotoma lepida</name>
    <name type="common">Desert woodrat</name>
    <dbReference type="NCBI Taxonomy" id="56216"/>
    <lineage>
        <taxon>Eukaryota</taxon>
        <taxon>Metazoa</taxon>
        <taxon>Chordata</taxon>
        <taxon>Craniata</taxon>
        <taxon>Vertebrata</taxon>
        <taxon>Euteleostomi</taxon>
        <taxon>Mammalia</taxon>
        <taxon>Eutheria</taxon>
        <taxon>Euarchontoglires</taxon>
        <taxon>Glires</taxon>
        <taxon>Rodentia</taxon>
        <taxon>Myomorpha</taxon>
        <taxon>Muroidea</taxon>
        <taxon>Cricetidae</taxon>
        <taxon>Neotominae</taxon>
        <taxon>Neotoma</taxon>
    </lineage>
</organism>
<name>A0A1A6GR37_NEOLE</name>
<sequence>MWKGFSSREQLERVVSDRLVPGAPRGNLPKAPTNPDCTPTLEASNPAPATPCQLSEPKTQACSGSKSPSDSEGEEIDVVMVEKRRSLDI</sequence>
<keyword evidence="3" id="KW-1185">Reference proteome</keyword>
<dbReference type="AlphaFoldDB" id="A0A1A6GR37"/>
<reference evidence="2 3" key="1">
    <citation type="submission" date="2016-06" db="EMBL/GenBank/DDBJ databases">
        <title>The Draft Genome Sequence and Annotation of the Desert Woodrat Neotoma lepida.</title>
        <authorList>
            <person name="Campbell M."/>
            <person name="Oakeson K.F."/>
            <person name="Yandell M."/>
            <person name="Halpert J.R."/>
            <person name="Dearing D."/>
        </authorList>
    </citation>
    <scope>NUCLEOTIDE SEQUENCE [LARGE SCALE GENOMIC DNA]</scope>
    <source>
        <strain evidence="2">417</strain>
        <tissue evidence="2">Liver</tissue>
    </source>
</reference>
<evidence type="ECO:0000313" key="2">
    <source>
        <dbReference type="EMBL" id="OBS67817.1"/>
    </source>
</evidence>
<comment type="caution">
    <text evidence="2">The sequence shown here is derived from an EMBL/GenBank/DDBJ whole genome shotgun (WGS) entry which is preliminary data.</text>
</comment>
<dbReference type="PANTHER" id="PTHR45851">
    <property type="entry name" value="MYC PROTO-ONCOGENE"/>
    <property type="match status" value="1"/>
</dbReference>
<feature type="compositionally biased region" description="Polar residues" evidence="1">
    <location>
        <begin position="52"/>
        <end position="70"/>
    </location>
</feature>
<accession>A0A1A6GR37</accession>